<feature type="signal peptide" evidence="2">
    <location>
        <begin position="1"/>
        <end position="23"/>
    </location>
</feature>
<dbReference type="PANTHER" id="PTHR47197:SF3">
    <property type="entry name" value="DIHYDRO-HEME D1 DEHYDROGENASE"/>
    <property type="match status" value="1"/>
</dbReference>
<comment type="caution">
    <text evidence="3">The sequence shown here is derived from an EMBL/GenBank/DDBJ whole genome shotgun (WGS) entry which is preliminary data.</text>
</comment>
<dbReference type="EMBL" id="JABBKX010000001">
    <property type="protein sequence ID" value="NMJ40006.1"/>
    <property type="molecule type" value="Genomic_DNA"/>
</dbReference>
<accession>A0A848E7C4</accession>
<dbReference type="SUPFAM" id="SSF50974">
    <property type="entry name" value="Nitrous oxide reductase, N-terminal domain"/>
    <property type="match status" value="1"/>
</dbReference>
<dbReference type="Gene3D" id="2.130.10.10">
    <property type="entry name" value="YVTN repeat-like/Quinoprotein amine dehydrogenase"/>
    <property type="match status" value="3"/>
</dbReference>
<sequence>MRSKLLGGGALVLALAISLPATAQIAVSGNDNKRRLENAQAAFVPNAPADTATIIDLSGRAPRVLGEVALSHSVVGPPMSVAVTPDERYAIVTSAERADPADPTKAVPDNRVQVIDLRATPPRVTQTVEAGAGPSGVSVNRAGNLVLVANRNAGTVSVFRLANGSLTPLSTVTIGSATSSPAHVQFTPDGRRALVTRDDAAGSFVSVLNVEGETVTKTNRDITVGIRPYGMGITPDGRWAAVANIGRGSGDADTITLINLQREPFLATETVSVGATPEGIQVSPDNRHVAVTIHNGSARLQSDPLRGRAQLVMLRIDNGRLREVARAPVGDWAQGIAFSRDGKTILVQNMADRNIAVFRFDDGRLRDTGQRIPVNGGPAAIRTADVPPAPPPPARPRG</sequence>
<protein>
    <submittedName>
        <fullName evidence="3">Lactonase family protein</fullName>
    </submittedName>
</protein>
<feature type="region of interest" description="Disordered" evidence="1">
    <location>
        <begin position="373"/>
        <end position="398"/>
    </location>
</feature>
<name>A0A848E7C4_9PROT</name>
<evidence type="ECO:0000313" key="3">
    <source>
        <dbReference type="EMBL" id="NMJ40006.1"/>
    </source>
</evidence>
<dbReference type="PANTHER" id="PTHR47197">
    <property type="entry name" value="PROTEIN NIRF"/>
    <property type="match status" value="1"/>
</dbReference>
<dbReference type="Pfam" id="PF10282">
    <property type="entry name" value="Lactonase"/>
    <property type="match status" value="2"/>
</dbReference>
<keyword evidence="4" id="KW-1185">Reference proteome</keyword>
<feature type="compositionally biased region" description="Pro residues" evidence="1">
    <location>
        <begin position="387"/>
        <end position="398"/>
    </location>
</feature>
<evidence type="ECO:0000256" key="1">
    <source>
        <dbReference type="SAM" id="MobiDB-lite"/>
    </source>
</evidence>
<evidence type="ECO:0000256" key="2">
    <source>
        <dbReference type="SAM" id="SignalP"/>
    </source>
</evidence>
<dbReference type="RefSeq" id="WP_170052301.1">
    <property type="nucleotide sequence ID" value="NZ_JABBKX010000001.1"/>
</dbReference>
<keyword evidence="2" id="KW-0732">Signal</keyword>
<feature type="chain" id="PRO_5033016986" evidence="2">
    <location>
        <begin position="24"/>
        <end position="398"/>
    </location>
</feature>
<proteinExistence type="predicted"/>
<dbReference type="InterPro" id="IPR051200">
    <property type="entry name" value="Host-pathogen_enzymatic-act"/>
</dbReference>
<dbReference type="AlphaFoldDB" id="A0A848E7C4"/>
<evidence type="ECO:0000313" key="4">
    <source>
        <dbReference type="Proteomes" id="UP000548582"/>
    </source>
</evidence>
<dbReference type="InterPro" id="IPR019405">
    <property type="entry name" value="Lactonase_7-beta_prop"/>
</dbReference>
<dbReference type="InterPro" id="IPR011045">
    <property type="entry name" value="N2O_reductase_N"/>
</dbReference>
<dbReference type="InterPro" id="IPR015943">
    <property type="entry name" value="WD40/YVTN_repeat-like_dom_sf"/>
</dbReference>
<reference evidence="3 4" key="1">
    <citation type="submission" date="2020-03" db="EMBL/GenBank/DDBJ databases">
        <authorList>
            <person name="Sun Q."/>
        </authorList>
    </citation>
    <scope>NUCLEOTIDE SEQUENCE [LARGE SCALE GENOMIC DNA]</scope>
    <source>
        <strain evidence="3 4">JC162</strain>
    </source>
</reference>
<gene>
    <name evidence="3" type="ORF">GWK16_02050</name>
</gene>
<organism evidence="3 4">
    <name type="scientific">Neoroseomonas marina</name>
    <dbReference type="NCBI Taxonomy" id="1232220"/>
    <lineage>
        <taxon>Bacteria</taxon>
        <taxon>Pseudomonadati</taxon>
        <taxon>Pseudomonadota</taxon>
        <taxon>Alphaproteobacteria</taxon>
        <taxon>Acetobacterales</taxon>
        <taxon>Acetobacteraceae</taxon>
        <taxon>Neoroseomonas</taxon>
    </lineage>
</organism>
<dbReference type="Proteomes" id="UP000548582">
    <property type="component" value="Unassembled WGS sequence"/>
</dbReference>